<proteinExistence type="predicted"/>
<keyword evidence="1" id="KW-0472">Membrane</keyword>
<dbReference type="AlphaFoldDB" id="A0A8T3YJ69"/>
<dbReference type="Proteomes" id="UP000732298">
    <property type="component" value="Unassembled WGS sequence"/>
</dbReference>
<reference evidence="2" key="1">
    <citation type="submission" date="2020-07" db="EMBL/GenBank/DDBJ databases">
        <title>Huge and variable diversity of episymbiotic CPR bacteria and DPANN archaea in groundwater ecosystems.</title>
        <authorList>
            <person name="He C.Y."/>
            <person name="Keren R."/>
            <person name="Whittaker M."/>
            <person name="Farag I.F."/>
            <person name="Doudna J."/>
            <person name="Cate J.H.D."/>
            <person name="Banfield J.F."/>
        </authorList>
    </citation>
    <scope>NUCLEOTIDE SEQUENCE</scope>
    <source>
        <strain evidence="2">NC_groundwater_1296_Ag_S-0.2um_52_80</strain>
    </source>
</reference>
<comment type="caution">
    <text evidence="2">The sequence shown here is derived from an EMBL/GenBank/DDBJ whole genome shotgun (WGS) entry which is preliminary data.</text>
</comment>
<keyword evidence="1" id="KW-0812">Transmembrane</keyword>
<dbReference type="EMBL" id="JACQPB010000015">
    <property type="protein sequence ID" value="MBI4210095.1"/>
    <property type="molecule type" value="Genomic_DNA"/>
</dbReference>
<accession>A0A8T3YJ69</accession>
<gene>
    <name evidence="2" type="ORF">HY544_01130</name>
</gene>
<feature type="transmembrane region" description="Helical" evidence="1">
    <location>
        <begin position="395"/>
        <end position="413"/>
    </location>
</feature>
<organism evidence="2 3">
    <name type="scientific">Candidatus Iainarchaeum sp</name>
    <dbReference type="NCBI Taxonomy" id="3101447"/>
    <lineage>
        <taxon>Archaea</taxon>
        <taxon>Candidatus Iainarchaeota</taxon>
        <taxon>Candidatus Iainarchaeia</taxon>
        <taxon>Candidatus Iainarchaeales</taxon>
        <taxon>Candidatus Iainarchaeaceae</taxon>
        <taxon>Candidatus Iainarchaeum</taxon>
    </lineage>
</organism>
<sequence length="435" mass="47109">MKNGFLAFLFCLFLSGSGFAVSGNEAVNYVVNSSRFIYEGESYTPPNVAIEFEGKGYWVIPIASGSSVITYFAVDSSSGKLSVSRAVNRGLFGVADNLRELQLLKASITPSSGVEWVFTQNYRAIFSEMSLQLGDEVYQLNTVQTALQQESISVDMSGLKAQLVSMAGQASSISEKISAAAVAENDFFTKPSGENLGALKSAYAGVTASISQLNSAALAYNSSRNALKNQISVADIDAQTKGQMLSTLDTPPSLQKLGNYNLYSIQVQDKISSAFQSSTLRADSLLDEFDRRIAKNEADSLIFGQSERVKQATGFNSLSEAQAAILSKESRLKWEDQAKVRDLEHDYQSAVDFYSNKRDFAQAKKFALLAADDAIAVYRAGERKSPPGGGISQDTLFKLAGLLLVVLVLLYAFNNRGKLKEAISRGPEEVDVYGN</sequence>
<evidence type="ECO:0000256" key="1">
    <source>
        <dbReference type="SAM" id="Phobius"/>
    </source>
</evidence>
<name>A0A8T3YJ69_9ARCH</name>
<keyword evidence="1" id="KW-1133">Transmembrane helix</keyword>
<evidence type="ECO:0000313" key="2">
    <source>
        <dbReference type="EMBL" id="MBI4210095.1"/>
    </source>
</evidence>
<evidence type="ECO:0000313" key="3">
    <source>
        <dbReference type="Proteomes" id="UP000732298"/>
    </source>
</evidence>
<protein>
    <submittedName>
        <fullName evidence="2">Uncharacterized protein</fullName>
    </submittedName>
</protein>